<dbReference type="STRING" id="1679444.PYTT_0562"/>
<gene>
    <name evidence="5" type="primary">menG</name>
    <name evidence="6" type="ORF">PYTT_0562</name>
</gene>
<keyword evidence="3 5" id="KW-0808">Transferase</keyword>
<keyword evidence="7" id="KW-1185">Reference proteome</keyword>
<dbReference type="GO" id="GO:0043770">
    <property type="term" value="F:demethylmenaquinone methyltransferase activity"/>
    <property type="evidence" value="ECO:0007669"/>
    <property type="project" value="UniProtKB-UniRule"/>
</dbReference>
<organism evidence="6 7">
    <name type="scientific">Akkermansia glycaniphila</name>
    <dbReference type="NCBI Taxonomy" id="1679444"/>
    <lineage>
        <taxon>Bacteria</taxon>
        <taxon>Pseudomonadati</taxon>
        <taxon>Verrucomicrobiota</taxon>
        <taxon>Verrucomicrobiia</taxon>
        <taxon>Verrucomicrobiales</taxon>
        <taxon>Akkermansiaceae</taxon>
        <taxon>Akkermansia</taxon>
    </lineage>
</organism>
<dbReference type="NCBIfam" id="TIGR01934">
    <property type="entry name" value="MenG_MenH_UbiE"/>
    <property type="match status" value="1"/>
</dbReference>
<comment type="function">
    <text evidence="5">Methyltransferase required for the conversion of demethylmenaquinol (DMKH2) to menaquinol (MKH2).</text>
</comment>
<dbReference type="InterPro" id="IPR029063">
    <property type="entry name" value="SAM-dependent_MTases_sf"/>
</dbReference>
<protein>
    <recommendedName>
        <fullName evidence="5">Demethylmenaquinone methyltransferase</fullName>
        <ecNumber evidence="5">2.1.1.163</ecNumber>
    </recommendedName>
</protein>
<dbReference type="OrthoDB" id="9808140at2"/>
<keyword evidence="1 5" id="KW-0474">Menaquinone biosynthesis</keyword>
<comment type="similarity">
    <text evidence="5">Belongs to the class I-like SAM-binding methyltransferase superfamily. MenG/UbiE family.</text>
</comment>
<dbReference type="EMBL" id="LT629973">
    <property type="protein sequence ID" value="SEH76527.1"/>
    <property type="molecule type" value="Genomic_DNA"/>
</dbReference>
<feature type="binding site" evidence="5">
    <location>
        <begin position="97"/>
        <end position="98"/>
    </location>
    <ligand>
        <name>S-adenosyl-L-methionine</name>
        <dbReference type="ChEBI" id="CHEBI:59789"/>
    </ligand>
</feature>
<evidence type="ECO:0000313" key="7">
    <source>
        <dbReference type="Proteomes" id="UP000176204"/>
    </source>
</evidence>
<dbReference type="AlphaFoldDB" id="A0A1C7PF66"/>
<keyword evidence="4 5" id="KW-0949">S-adenosyl-L-methionine</keyword>
<evidence type="ECO:0000256" key="3">
    <source>
        <dbReference type="ARBA" id="ARBA00022679"/>
    </source>
</evidence>
<dbReference type="PROSITE" id="PS51608">
    <property type="entry name" value="SAM_MT_UBIE"/>
    <property type="match status" value="1"/>
</dbReference>
<dbReference type="RefSeq" id="WP_067771845.1">
    <property type="nucleotide sequence ID" value="NZ_LT629973.1"/>
</dbReference>
<dbReference type="InterPro" id="IPR004033">
    <property type="entry name" value="UbiE/COQ5_MeTrFase"/>
</dbReference>
<dbReference type="Proteomes" id="UP000176204">
    <property type="component" value="Chromosome I"/>
</dbReference>
<dbReference type="PANTHER" id="PTHR43591">
    <property type="entry name" value="METHYLTRANSFERASE"/>
    <property type="match status" value="1"/>
</dbReference>
<keyword evidence="2 5" id="KW-0489">Methyltransferase</keyword>
<evidence type="ECO:0000256" key="2">
    <source>
        <dbReference type="ARBA" id="ARBA00022603"/>
    </source>
</evidence>
<comment type="catalytic activity">
    <reaction evidence="5">
        <text>a 2-demethylmenaquinol + S-adenosyl-L-methionine = a menaquinol + S-adenosyl-L-homocysteine + H(+)</text>
        <dbReference type="Rhea" id="RHEA:42640"/>
        <dbReference type="Rhea" id="RHEA-COMP:9539"/>
        <dbReference type="Rhea" id="RHEA-COMP:9563"/>
        <dbReference type="ChEBI" id="CHEBI:15378"/>
        <dbReference type="ChEBI" id="CHEBI:18151"/>
        <dbReference type="ChEBI" id="CHEBI:55437"/>
        <dbReference type="ChEBI" id="CHEBI:57856"/>
        <dbReference type="ChEBI" id="CHEBI:59789"/>
        <dbReference type="EC" id="2.1.1.163"/>
    </reaction>
</comment>
<feature type="binding site" evidence="5">
    <location>
        <position position="56"/>
    </location>
    <ligand>
        <name>S-adenosyl-L-methionine</name>
        <dbReference type="ChEBI" id="CHEBI:59789"/>
    </ligand>
</feature>
<keyword evidence="6" id="KW-0830">Ubiquinone</keyword>
<feature type="binding site" evidence="5">
    <location>
        <position position="76"/>
    </location>
    <ligand>
        <name>S-adenosyl-L-methionine</name>
        <dbReference type="ChEBI" id="CHEBI:59789"/>
    </ligand>
</feature>
<dbReference type="GO" id="GO:0009234">
    <property type="term" value="P:menaquinone biosynthetic process"/>
    <property type="evidence" value="ECO:0007669"/>
    <property type="project" value="UniProtKB-UniRule"/>
</dbReference>
<dbReference type="EC" id="2.1.1.163" evidence="5"/>
<comment type="pathway">
    <text evidence="5">Quinol/quinone metabolism; menaquinone biosynthesis; menaquinol from 1,4-dihydroxy-2-naphthoate: step 2/2.</text>
</comment>
<name>A0A1C7PF66_9BACT</name>
<evidence type="ECO:0000256" key="1">
    <source>
        <dbReference type="ARBA" id="ARBA00022428"/>
    </source>
</evidence>
<dbReference type="CDD" id="cd02440">
    <property type="entry name" value="AdoMet_MTases"/>
    <property type="match status" value="1"/>
</dbReference>
<dbReference type="GO" id="GO:0032259">
    <property type="term" value="P:methylation"/>
    <property type="evidence" value="ECO:0007669"/>
    <property type="project" value="UniProtKB-KW"/>
</dbReference>
<dbReference type="UniPathway" id="UPA00079">
    <property type="reaction ID" value="UER00169"/>
</dbReference>
<dbReference type="Gene3D" id="3.40.50.150">
    <property type="entry name" value="Vaccinia Virus protein VP39"/>
    <property type="match status" value="1"/>
</dbReference>
<evidence type="ECO:0000256" key="5">
    <source>
        <dbReference type="HAMAP-Rule" id="MF_01813"/>
    </source>
</evidence>
<dbReference type="HAMAP" id="MF_01813">
    <property type="entry name" value="MenG_UbiE_methyltr"/>
    <property type="match status" value="1"/>
</dbReference>
<reference evidence="7" key="1">
    <citation type="submission" date="2016-09" db="EMBL/GenBank/DDBJ databases">
        <authorList>
            <person name="Koehorst J."/>
        </authorList>
    </citation>
    <scope>NUCLEOTIDE SEQUENCE [LARGE SCALE GENOMIC DNA]</scope>
</reference>
<accession>A0A1C7PF66</accession>
<proteinExistence type="inferred from homology"/>
<dbReference type="PANTHER" id="PTHR43591:SF24">
    <property type="entry name" value="2-METHOXY-6-POLYPRENYL-1,4-BENZOQUINOL METHYLASE, MITOCHONDRIAL"/>
    <property type="match status" value="1"/>
</dbReference>
<dbReference type="PATRIC" id="fig|1679444.3.peg.128"/>
<sequence length="233" mass="25620">MQNPEFVHATFSAIAPRYVTANHILSMGIDIAWRQRVVQLVAEWKPARLLDIATGTGDLALALTRALPEIDILGTDFCQPMLDVAAARGLCNLLQADAMNLPLPDASFDVATVAFGLRNMADYAAAIREFRRILKPGGHLLILDFSLPEGILSSPYRYYLHHILPRIAGWITRRPDAYTYLGDSIEQFPRGKAMCSLIETNGFIEARTEQLSGGIAAIYTATCADEPEPVFTA</sequence>
<dbReference type="KEGG" id="agl:PYTT_0562"/>
<comment type="caution">
    <text evidence="5">Lacks conserved residue(s) required for the propagation of feature annotation.</text>
</comment>
<dbReference type="SUPFAM" id="SSF53335">
    <property type="entry name" value="S-adenosyl-L-methionine-dependent methyltransferases"/>
    <property type="match status" value="1"/>
</dbReference>
<evidence type="ECO:0000256" key="4">
    <source>
        <dbReference type="ARBA" id="ARBA00022691"/>
    </source>
</evidence>
<dbReference type="Pfam" id="PF01209">
    <property type="entry name" value="Ubie_methyltran"/>
    <property type="match status" value="1"/>
</dbReference>
<evidence type="ECO:0000313" key="6">
    <source>
        <dbReference type="EMBL" id="SEH76527.1"/>
    </source>
</evidence>